<dbReference type="OrthoDB" id="9762440at2"/>
<protein>
    <submittedName>
        <fullName evidence="2">Relaxase/mobilization nuclease family protein</fullName>
    </submittedName>
</protein>
<proteinExistence type="predicted"/>
<dbReference type="InterPro" id="IPR005094">
    <property type="entry name" value="Endonuclease_MobA/VirD2"/>
</dbReference>
<organism evidence="2 3">
    <name type="scientific">Monoglobus pectinilyticus</name>
    <dbReference type="NCBI Taxonomy" id="1981510"/>
    <lineage>
        <taxon>Bacteria</taxon>
        <taxon>Bacillati</taxon>
        <taxon>Bacillota</taxon>
        <taxon>Clostridia</taxon>
        <taxon>Monoglobales</taxon>
        <taxon>Monoglobaceae</taxon>
        <taxon>Monoglobus</taxon>
    </lineage>
</organism>
<dbReference type="GeneID" id="98061950"/>
<sequence>MATTRIWSIKGRLDSVINYVKNPEKTDSAKYTDSELQALEDVIRYAENADKTHQRLYVTGINCSSDIARDQMIMTKKQFDKTDKVLAYHGYQSFPPGEVTPDLAHEVGVELAKRLWGERFQILVTTHLDKDHLHNHFCLNSVSFTDGAKFRGGIKAYNIMRDASDKLCREYGLSVIENPEYGKSKHYAEWKAEKAGLPTMRGQIREEIDEIIKCSYTYKDFWRILQQRGYEVKYGENVKHIALQPSYSQRFVRLKSLGADYTEEKIQERIRMARIGIKSLSSPSVDYNAWAKKYEPQKLHGFKALYYHYLYLFGRIRKKETPQRVSFYLREELTKLERYQKQFKFLCENDIETVEQLAVFRKSAEDDILKLTAERQMLYDKPDGEKDIRDINLQLSELRKKVKLCKDIVEDSKRIQEKHKQAVQLEQQVQGKSQVVYKNYFTR</sequence>
<evidence type="ECO:0000313" key="2">
    <source>
        <dbReference type="EMBL" id="AUO18713.1"/>
    </source>
</evidence>
<dbReference type="EMBL" id="CP020991">
    <property type="protein sequence ID" value="AUO18713.1"/>
    <property type="molecule type" value="Genomic_DNA"/>
</dbReference>
<dbReference type="RefSeq" id="WP_102364993.1">
    <property type="nucleotide sequence ID" value="NZ_CP020991.1"/>
</dbReference>
<keyword evidence="3" id="KW-1185">Reference proteome</keyword>
<gene>
    <name evidence="2" type="ORF">B9O19_00530</name>
</gene>
<dbReference type="KEGG" id="mpec:B9O19_00530"/>
<reference evidence="2 3" key="1">
    <citation type="submission" date="2017-04" db="EMBL/GenBank/DDBJ databases">
        <title>Monoglobus pectinilyticus 14 draft genome.</title>
        <authorList>
            <person name="Kim C."/>
            <person name="Rosendale D.I."/>
            <person name="Kelly W.J."/>
            <person name="Tannock G.W."/>
            <person name="Patchett M.L."/>
            <person name="Jordens J.Z."/>
        </authorList>
    </citation>
    <scope>NUCLEOTIDE SEQUENCE [LARGE SCALE GENOMIC DNA]</scope>
    <source>
        <strain evidence="2 3">14</strain>
    </source>
</reference>
<feature type="domain" description="MobA/VirD2-like nuclease" evidence="1">
    <location>
        <begin position="45"/>
        <end position="173"/>
    </location>
</feature>
<dbReference type="SMR" id="A0A2K9P0B8"/>
<evidence type="ECO:0000259" key="1">
    <source>
        <dbReference type="Pfam" id="PF03432"/>
    </source>
</evidence>
<evidence type="ECO:0000313" key="3">
    <source>
        <dbReference type="Proteomes" id="UP000235589"/>
    </source>
</evidence>
<dbReference type="Pfam" id="PF03432">
    <property type="entry name" value="Relaxase"/>
    <property type="match status" value="1"/>
</dbReference>
<dbReference type="Proteomes" id="UP000235589">
    <property type="component" value="Chromosome"/>
</dbReference>
<dbReference type="AlphaFoldDB" id="A0A2K9P0B8"/>
<accession>A0A2K9P0B8</accession>
<name>A0A2K9P0B8_9FIRM</name>